<dbReference type="InterPro" id="IPR042258">
    <property type="entry name" value="DGOK_N"/>
</dbReference>
<dbReference type="OrthoDB" id="256574at2"/>
<dbReference type="Pfam" id="PF05035">
    <property type="entry name" value="DGOK"/>
    <property type="match status" value="1"/>
</dbReference>
<sequence>MGNPPEKYLLSCDWGTTSFRLRLLNQSDGRVMTQLTAAEGVAAVYSRWKEQGSVDRLEFYCEVLKTYLAILSKDVSFSLNGIPMVISGMASSSIGMKELPYAALPFLLDCSNTICEKLESPGGIPHDILLVSGVKSSQDVMRGEETQLLGLAGSFPVGETGMIREAAASREGAVFIFPGTHSKHIRVKAGAIVDFDTFITGEMFQLLTRHSILKETLEKPESEKMTAGNLNAFLAGVRHPGVTNLLQSIFSARTNYLFEKLDKAGNFCFLSGLLIGAELESLRERKTGAVILCGGSNVSAFYEPALRELKLPVKTLIVSPGLADNAASFGHLLLFQQLQ</sequence>
<comment type="caution">
    <text evidence="1">The sequence shown here is derived from an EMBL/GenBank/DDBJ whole genome shotgun (WGS) entry which is preliminary data.</text>
</comment>
<accession>A0A4R3KQN9</accession>
<dbReference type="EMBL" id="SMAD01000005">
    <property type="protein sequence ID" value="TCS87238.1"/>
    <property type="molecule type" value="Genomic_DNA"/>
</dbReference>
<gene>
    <name evidence="1" type="ORF">EDD80_10551</name>
</gene>
<reference evidence="1 2" key="1">
    <citation type="submission" date="2019-03" db="EMBL/GenBank/DDBJ databases">
        <title>Genomic Encyclopedia of Type Strains, Phase IV (KMG-IV): sequencing the most valuable type-strain genomes for metagenomic binning, comparative biology and taxonomic classification.</title>
        <authorList>
            <person name="Goeker M."/>
        </authorList>
    </citation>
    <scope>NUCLEOTIDE SEQUENCE [LARGE SCALE GENOMIC DNA]</scope>
    <source>
        <strain evidence="1 2">DSM 21100</strain>
    </source>
</reference>
<protein>
    <submittedName>
        <fullName evidence="1">2-dehydro-3-deoxygalactonokinase</fullName>
    </submittedName>
</protein>
<name>A0A4R3KQN9_9SPHI</name>
<proteinExistence type="predicted"/>
<dbReference type="RefSeq" id="WP_132129037.1">
    <property type="nucleotide sequence ID" value="NZ_CP042432.1"/>
</dbReference>
<keyword evidence="2" id="KW-1185">Reference proteome</keyword>
<dbReference type="GO" id="GO:0034194">
    <property type="term" value="P:D-galactonate catabolic process"/>
    <property type="evidence" value="ECO:0007669"/>
    <property type="project" value="InterPro"/>
</dbReference>
<dbReference type="Gene3D" id="3.30.420.300">
    <property type="entry name" value="2-keto-3-deoxy-galactonokinase, substrate binding domain"/>
    <property type="match status" value="1"/>
</dbReference>
<evidence type="ECO:0000313" key="2">
    <source>
        <dbReference type="Proteomes" id="UP000295807"/>
    </source>
</evidence>
<keyword evidence="1" id="KW-0808">Transferase</keyword>
<dbReference type="InterPro" id="IPR007729">
    <property type="entry name" value="DGOK"/>
</dbReference>
<keyword evidence="1" id="KW-0418">Kinase</keyword>
<dbReference type="GO" id="GO:0008671">
    <property type="term" value="F:2-dehydro-3-deoxygalactonokinase activity"/>
    <property type="evidence" value="ECO:0007669"/>
    <property type="project" value="InterPro"/>
</dbReference>
<evidence type="ECO:0000313" key="1">
    <source>
        <dbReference type="EMBL" id="TCS87238.1"/>
    </source>
</evidence>
<dbReference type="InterPro" id="IPR042257">
    <property type="entry name" value="DGOK_C"/>
</dbReference>
<dbReference type="Proteomes" id="UP000295807">
    <property type="component" value="Unassembled WGS sequence"/>
</dbReference>
<organism evidence="1 2">
    <name type="scientific">Anseongella ginsenosidimutans</name>
    <dbReference type="NCBI Taxonomy" id="496056"/>
    <lineage>
        <taxon>Bacteria</taxon>
        <taxon>Pseudomonadati</taxon>
        <taxon>Bacteroidota</taxon>
        <taxon>Sphingobacteriia</taxon>
        <taxon>Sphingobacteriales</taxon>
        <taxon>Sphingobacteriaceae</taxon>
        <taxon>Anseongella</taxon>
    </lineage>
</organism>
<dbReference type="Gene3D" id="3.30.420.310">
    <property type="entry name" value="2-keto-3-deoxy-galactonokinase, C-terminal domain"/>
    <property type="match status" value="1"/>
</dbReference>
<dbReference type="AlphaFoldDB" id="A0A4R3KQN9"/>